<evidence type="ECO:0000313" key="1">
    <source>
        <dbReference type="EMBL" id="GGO13190.1"/>
    </source>
</evidence>
<accession>A0A8H9H4M9</accession>
<name>A0A8H9H4M9_9ACTN</name>
<gene>
    <name evidence="1" type="ORF">GCM10011574_32300</name>
</gene>
<reference evidence="1" key="1">
    <citation type="journal article" date="2014" name="Int. J. Syst. Evol. Microbiol.">
        <title>Complete genome sequence of Corynebacterium casei LMG S-19264T (=DSM 44701T), isolated from a smear-ripened cheese.</title>
        <authorList>
            <consortium name="US DOE Joint Genome Institute (JGI-PGF)"/>
            <person name="Walter F."/>
            <person name="Albersmeier A."/>
            <person name="Kalinowski J."/>
            <person name="Ruckert C."/>
        </authorList>
    </citation>
    <scope>NUCLEOTIDE SEQUENCE</scope>
    <source>
        <strain evidence="1">CGMCC 4.7138</strain>
    </source>
</reference>
<dbReference type="Proteomes" id="UP000653480">
    <property type="component" value="Unassembled WGS sequence"/>
</dbReference>
<comment type="caution">
    <text evidence="1">The sequence shown here is derived from an EMBL/GenBank/DDBJ whole genome shotgun (WGS) entry which is preliminary data.</text>
</comment>
<evidence type="ECO:0000313" key="2">
    <source>
        <dbReference type="Proteomes" id="UP000653480"/>
    </source>
</evidence>
<proteinExistence type="predicted"/>
<sequence>MTVEELPEGRRCKRMHVVIQSDCLTRPIRSGADSRLGRRRRRIHYLSHPDDVVTGTSYE</sequence>
<protein>
    <submittedName>
        <fullName evidence="1">Uncharacterized protein</fullName>
    </submittedName>
</protein>
<reference evidence="1" key="2">
    <citation type="submission" date="2020-09" db="EMBL/GenBank/DDBJ databases">
        <authorList>
            <person name="Sun Q."/>
            <person name="Zhou Y."/>
        </authorList>
    </citation>
    <scope>NUCLEOTIDE SEQUENCE</scope>
    <source>
        <strain evidence="1">CGMCC 4.7138</strain>
    </source>
</reference>
<dbReference type="EMBL" id="BMMN01000005">
    <property type="protein sequence ID" value="GGO13190.1"/>
    <property type="molecule type" value="Genomic_DNA"/>
</dbReference>
<keyword evidence="2" id="KW-1185">Reference proteome</keyword>
<dbReference type="AlphaFoldDB" id="A0A8H9H4M9"/>
<organism evidence="1 2">
    <name type="scientific">Microbispora bryophytorum</name>
    <dbReference type="NCBI Taxonomy" id="1460882"/>
    <lineage>
        <taxon>Bacteria</taxon>
        <taxon>Bacillati</taxon>
        <taxon>Actinomycetota</taxon>
        <taxon>Actinomycetes</taxon>
        <taxon>Streptosporangiales</taxon>
        <taxon>Streptosporangiaceae</taxon>
        <taxon>Microbispora</taxon>
    </lineage>
</organism>